<evidence type="ECO:0000313" key="2">
    <source>
        <dbReference type="Proteomes" id="UP000018144"/>
    </source>
</evidence>
<dbReference type="Proteomes" id="UP000018144">
    <property type="component" value="Unassembled WGS sequence"/>
</dbReference>
<evidence type="ECO:0000313" key="1">
    <source>
        <dbReference type="EMBL" id="CCX05675.1"/>
    </source>
</evidence>
<dbReference type="AlphaFoldDB" id="U4L6M2"/>
<protein>
    <submittedName>
        <fullName evidence="1">Uncharacterized protein</fullName>
    </submittedName>
</protein>
<organism evidence="1 2">
    <name type="scientific">Pyronema omphalodes (strain CBS 100304)</name>
    <name type="common">Pyronema confluens</name>
    <dbReference type="NCBI Taxonomy" id="1076935"/>
    <lineage>
        <taxon>Eukaryota</taxon>
        <taxon>Fungi</taxon>
        <taxon>Dikarya</taxon>
        <taxon>Ascomycota</taxon>
        <taxon>Pezizomycotina</taxon>
        <taxon>Pezizomycetes</taxon>
        <taxon>Pezizales</taxon>
        <taxon>Pyronemataceae</taxon>
        <taxon>Pyronema</taxon>
    </lineage>
</organism>
<accession>U4L6M2</accession>
<keyword evidence="2" id="KW-1185">Reference proteome</keyword>
<dbReference type="EMBL" id="HF935265">
    <property type="protein sequence ID" value="CCX05675.1"/>
    <property type="molecule type" value="Genomic_DNA"/>
</dbReference>
<name>U4L6M2_PYROM</name>
<gene>
    <name evidence="1" type="ORF">PCON_05262</name>
</gene>
<sequence length="222" mass="24687">MNITPNITMFLHSPVQQPLPSAENILLDGIDLIHAMSTVDLHYALGLKSYFERFGIGPIKFSFGLATQCFIYRVEHAKRTTNDPILECDDPDVNVDAFIAALINARNSGDVPPHPSSIVSRIIFNIPEDWIEELNKVHTQWLIQLQEVRKVCNGASLPVVALASHMSIRVDGYTTQPGFGPFVRPVLDQIVIDFIYGCIDARQKEGDKAKEAVEWLGFAGEA</sequence>
<proteinExistence type="predicted"/>
<reference evidence="1 2" key="1">
    <citation type="journal article" date="2013" name="PLoS Genet.">
        <title>The genome and development-dependent transcriptomes of Pyronema confluens: a window into fungal evolution.</title>
        <authorList>
            <person name="Traeger S."/>
            <person name="Altegoer F."/>
            <person name="Freitag M."/>
            <person name="Gabaldon T."/>
            <person name="Kempken F."/>
            <person name="Kumar A."/>
            <person name="Marcet-Houben M."/>
            <person name="Poggeler S."/>
            <person name="Stajich J.E."/>
            <person name="Nowrousian M."/>
        </authorList>
    </citation>
    <scope>NUCLEOTIDE SEQUENCE [LARGE SCALE GENOMIC DNA]</scope>
    <source>
        <strain evidence="2">CBS 100304</strain>
        <tissue evidence="1">Vegetative mycelium</tissue>
    </source>
</reference>